<gene>
    <name evidence="1" type="ORF">TSPGSL018_27760</name>
</gene>
<protein>
    <submittedName>
        <fullName evidence="1">Uncharacterized protein</fullName>
    </submittedName>
</protein>
<accession>A0A061QQZ6</accession>
<dbReference type="AlphaFoldDB" id="A0A061QQZ6"/>
<organism evidence="1">
    <name type="scientific">Tetraselmis sp. GSL018</name>
    <dbReference type="NCBI Taxonomy" id="582737"/>
    <lineage>
        <taxon>Eukaryota</taxon>
        <taxon>Viridiplantae</taxon>
        <taxon>Chlorophyta</taxon>
        <taxon>core chlorophytes</taxon>
        <taxon>Chlorodendrophyceae</taxon>
        <taxon>Chlorodendrales</taxon>
        <taxon>Chlorodendraceae</taxon>
        <taxon>Tetraselmis</taxon>
    </lineage>
</organism>
<feature type="non-terminal residue" evidence="1">
    <location>
        <position position="1"/>
    </location>
</feature>
<reference evidence="1" key="1">
    <citation type="submission" date="2014-05" db="EMBL/GenBank/DDBJ databases">
        <title>The transcriptome of the halophilic microalga Tetraselmis sp. GSL018 isolated from the Great Salt Lake, Utah.</title>
        <authorList>
            <person name="Jinkerson R.E."/>
            <person name="D'Adamo S."/>
            <person name="Posewitz M.C."/>
        </authorList>
    </citation>
    <scope>NUCLEOTIDE SEQUENCE</scope>
    <source>
        <strain evidence="1">GSL018</strain>
    </source>
</reference>
<proteinExistence type="predicted"/>
<dbReference type="EMBL" id="GBEZ01026325">
    <property type="protein sequence ID" value="JAC60875.1"/>
    <property type="molecule type" value="Transcribed_RNA"/>
</dbReference>
<name>A0A061QQZ6_9CHLO</name>
<evidence type="ECO:0000313" key="1">
    <source>
        <dbReference type="EMBL" id="JAC60875.1"/>
    </source>
</evidence>
<sequence length="72" mass="7986">LAMERPGYMPTAAPGLQPATSSLARCSQLPCTLNLSTYPCMPFCTQKRGSPVLHVLLAILHTYWHRRSIDIC</sequence>